<dbReference type="InterPro" id="IPR003423">
    <property type="entry name" value="OMP_efflux"/>
</dbReference>
<dbReference type="AlphaFoldDB" id="A0A2M9A4H3"/>
<dbReference type="GO" id="GO:1990281">
    <property type="term" value="C:efflux pump complex"/>
    <property type="evidence" value="ECO:0007669"/>
    <property type="project" value="TreeGrafter"/>
</dbReference>
<feature type="coiled-coil region" evidence="8">
    <location>
        <begin position="387"/>
        <end position="414"/>
    </location>
</feature>
<keyword evidence="6" id="KW-0472">Membrane</keyword>
<dbReference type="GO" id="GO:0015562">
    <property type="term" value="F:efflux transmembrane transporter activity"/>
    <property type="evidence" value="ECO:0007669"/>
    <property type="project" value="InterPro"/>
</dbReference>
<dbReference type="PANTHER" id="PTHR30026:SF20">
    <property type="entry name" value="OUTER MEMBRANE PROTEIN TOLC"/>
    <property type="match status" value="1"/>
</dbReference>
<sequence>MSRFLSKFTLFGVGVLAAIPAWATSYTRDEAVKIALEKSSTIKTAEEELISANSQVDAGYGNALPSIDLDATVTRIFGLDDVKKSHDLSNAASQMDAGTDEPYAADVLAPAMDNLIYGMKSQGYRWQSSVGLTATQVIYAQGKVGTGIEIAKTYKNLKEVSLENAKANVRYDVENAFDQLIFLDSSIAILETSIDQTQKHIDFVNKSVESGLASELDQIRAQLELDKLKSTLEKTKKNRVLARNNLLNTMGLEWDSDAQFEGELRFPSDNLPYPDTAMANVKKRRKELALLDAQQKMAEKNIEIEEGGFKPTLVLVGGLKYSNNKNKFHEWDAPDWDDNINKYVALNLTMNLFNGMKTKESVVQAKSSMRSVQIQKESTERAFRVQIESCANTLEDANNQIEIQKNQVNLAQRNFDLTEASYKVGRSTQLDFLDASLKLRSAKNDYLQAIVDWNKAYNALLQATGEY</sequence>
<evidence type="ECO:0000256" key="9">
    <source>
        <dbReference type="SAM" id="SignalP"/>
    </source>
</evidence>
<evidence type="ECO:0000313" key="11">
    <source>
        <dbReference type="Proteomes" id="UP000231134"/>
    </source>
</evidence>
<keyword evidence="11" id="KW-1185">Reference proteome</keyword>
<evidence type="ECO:0000256" key="7">
    <source>
        <dbReference type="ARBA" id="ARBA00023237"/>
    </source>
</evidence>
<dbReference type="Pfam" id="PF02321">
    <property type="entry name" value="OEP"/>
    <property type="match status" value="2"/>
</dbReference>
<evidence type="ECO:0000256" key="8">
    <source>
        <dbReference type="SAM" id="Coils"/>
    </source>
</evidence>
<feature type="coiled-coil region" evidence="8">
    <location>
        <begin position="218"/>
        <end position="245"/>
    </location>
</feature>
<keyword evidence="7" id="KW-0998">Cell outer membrane</keyword>
<comment type="caution">
    <text evidence="10">The sequence shown here is derived from an EMBL/GenBank/DDBJ whole genome shotgun (WGS) entry which is preliminary data.</text>
</comment>
<dbReference type="InterPro" id="IPR051906">
    <property type="entry name" value="TolC-like"/>
</dbReference>
<feature type="signal peptide" evidence="9">
    <location>
        <begin position="1"/>
        <end position="23"/>
    </location>
</feature>
<evidence type="ECO:0000313" key="10">
    <source>
        <dbReference type="EMBL" id="PJJ40612.1"/>
    </source>
</evidence>
<evidence type="ECO:0000256" key="1">
    <source>
        <dbReference type="ARBA" id="ARBA00004442"/>
    </source>
</evidence>
<feature type="chain" id="PRO_5014779974" evidence="9">
    <location>
        <begin position="24"/>
        <end position="467"/>
    </location>
</feature>
<keyword evidence="8" id="KW-0175">Coiled coil</keyword>
<protein>
    <submittedName>
        <fullName evidence="10">OMF family outer membrane factor</fullName>
    </submittedName>
</protein>
<name>A0A2M9A4H3_9BACT</name>
<keyword evidence="5" id="KW-0812">Transmembrane</keyword>
<gene>
    <name evidence="10" type="ORF">BGX16_0543</name>
</gene>
<dbReference type="GO" id="GO:0015288">
    <property type="term" value="F:porin activity"/>
    <property type="evidence" value="ECO:0007669"/>
    <property type="project" value="TreeGrafter"/>
</dbReference>
<evidence type="ECO:0000256" key="3">
    <source>
        <dbReference type="ARBA" id="ARBA00022448"/>
    </source>
</evidence>
<dbReference type="SUPFAM" id="SSF56954">
    <property type="entry name" value="Outer membrane efflux proteins (OEP)"/>
    <property type="match status" value="1"/>
</dbReference>
<dbReference type="EMBL" id="PGEX01000001">
    <property type="protein sequence ID" value="PJJ40612.1"/>
    <property type="molecule type" value="Genomic_DNA"/>
</dbReference>
<organism evidence="10 11">
    <name type="scientific">Hallerella succinigenes</name>
    <dbReference type="NCBI Taxonomy" id="1896222"/>
    <lineage>
        <taxon>Bacteria</taxon>
        <taxon>Pseudomonadati</taxon>
        <taxon>Fibrobacterota</taxon>
        <taxon>Fibrobacteria</taxon>
        <taxon>Fibrobacterales</taxon>
        <taxon>Fibrobacteraceae</taxon>
        <taxon>Hallerella</taxon>
    </lineage>
</organism>
<accession>A0A2M9A4H3</accession>
<dbReference type="GO" id="GO:0009279">
    <property type="term" value="C:cell outer membrane"/>
    <property type="evidence" value="ECO:0007669"/>
    <property type="project" value="UniProtKB-SubCell"/>
</dbReference>
<evidence type="ECO:0000256" key="2">
    <source>
        <dbReference type="ARBA" id="ARBA00007613"/>
    </source>
</evidence>
<comment type="subcellular location">
    <subcellularLocation>
        <location evidence="1">Cell outer membrane</location>
    </subcellularLocation>
</comment>
<evidence type="ECO:0000256" key="5">
    <source>
        <dbReference type="ARBA" id="ARBA00022692"/>
    </source>
</evidence>
<keyword evidence="9" id="KW-0732">Signal</keyword>
<comment type="similarity">
    <text evidence="2">Belongs to the outer membrane factor (OMF) (TC 1.B.17) family.</text>
</comment>
<proteinExistence type="inferred from homology"/>
<evidence type="ECO:0000256" key="4">
    <source>
        <dbReference type="ARBA" id="ARBA00022452"/>
    </source>
</evidence>
<keyword evidence="3" id="KW-0813">Transport</keyword>
<reference evidence="10 11" key="1">
    <citation type="submission" date="2017-11" db="EMBL/GenBank/DDBJ databases">
        <title>Animal gut microbial communities from fecal samples from Wisconsin, USA.</title>
        <authorList>
            <person name="Neumann A."/>
        </authorList>
    </citation>
    <scope>NUCLEOTIDE SEQUENCE [LARGE SCALE GENOMIC DNA]</scope>
    <source>
        <strain evidence="10 11">UWS3</strain>
    </source>
</reference>
<dbReference type="OrthoDB" id="9805659at2"/>
<keyword evidence="4" id="KW-1134">Transmembrane beta strand</keyword>
<dbReference type="RefSeq" id="WP_100424681.1">
    <property type="nucleotide sequence ID" value="NZ_JAQXKX010000044.1"/>
</dbReference>
<dbReference type="Proteomes" id="UP000231134">
    <property type="component" value="Unassembled WGS sequence"/>
</dbReference>
<evidence type="ECO:0000256" key="6">
    <source>
        <dbReference type="ARBA" id="ARBA00023136"/>
    </source>
</evidence>
<dbReference type="Gene3D" id="1.20.1600.10">
    <property type="entry name" value="Outer membrane efflux proteins (OEP)"/>
    <property type="match status" value="1"/>
</dbReference>
<dbReference type="PANTHER" id="PTHR30026">
    <property type="entry name" value="OUTER MEMBRANE PROTEIN TOLC"/>
    <property type="match status" value="1"/>
</dbReference>